<dbReference type="Proteomes" id="UP000075531">
    <property type="component" value="Unassembled WGS sequence"/>
</dbReference>
<feature type="domain" description="Butirosin biosynthesis protein H N-terminal" evidence="1">
    <location>
        <begin position="40"/>
        <end position="145"/>
    </location>
</feature>
<dbReference type="STRING" id="1121338.CLTEP_21030"/>
<dbReference type="RefSeq" id="WP_066826497.1">
    <property type="nucleotide sequence ID" value="NZ_LTBA01000031.1"/>
</dbReference>
<evidence type="ECO:0000313" key="2">
    <source>
        <dbReference type="EMBL" id="KYH33966.1"/>
    </source>
</evidence>
<gene>
    <name evidence="2" type="ORF">CLTEP_21030</name>
</gene>
<organism evidence="2 3">
    <name type="scientific">Clostridium tepidiprofundi DSM 19306</name>
    <dbReference type="NCBI Taxonomy" id="1121338"/>
    <lineage>
        <taxon>Bacteria</taxon>
        <taxon>Bacillati</taxon>
        <taxon>Bacillota</taxon>
        <taxon>Clostridia</taxon>
        <taxon>Eubacteriales</taxon>
        <taxon>Clostridiaceae</taxon>
        <taxon>Clostridium</taxon>
    </lineage>
</organism>
<protein>
    <recommendedName>
        <fullName evidence="1">Butirosin biosynthesis protein H N-terminal domain-containing protein</fullName>
    </recommendedName>
</protein>
<dbReference type="EMBL" id="LTBA01000031">
    <property type="protein sequence ID" value="KYH33966.1"/>
    <property type="molecule type" value="Genomic_DNA"/>
</dbReference>
<proteinExistence type="predicted"/>
<name>A0A151B262_9CLOT</name>
<reference evidence="2 3" key="1">
    <citation type="submission" date="2016-02" db="EMBL/GenBank/DDBJ databases">
        <title>Genome sequence of Clostridium tepidiprofundi DSM 19306.</title>
        <authorList>
            <person name="Poehlein A."/>
            <person name="Daniel R."/>
        </authorList>
    </citation>
    <scope>NUCLEOTIDE SEQUENCE [LARGE SCALE GENOMIC DNA]</scope>
    <source>
        <strain evidence="2 3">DSM 19306</strain>
    </source>
</reference>
<accession>A0A151B262</accession>
<dbReference type="PATRIC" id="fig|1121338.3.peg.2197"/>
<evidence type="ECO:0000259" key="1">
    <source>
        <dbReference type="Pfam" id="PF14399"/>
    </source>
</evidence>
<dbReference type="Pfam" id="PF14399">
    <property type="entry name" value="BtrH_N"/>
    <property type="match status" value="1"/>
</dbReference>
<sequence length="536" mass="62607">MQIKLDLEVKIKNYMDCLDALLYSVAEWLGEDSRMQYIEAWSFRYDNDKNLKLVSDKIGSGRGRQFKHLEKYHGIKIEQYEHEKLDFRKNLSEELSEQKMPILMRIDCYWASWMEDLYKKKHLITHYILVSGYDEENDKVFIADNQDAKYGLWCPCEEIKNALECGYHIRHTKEYEPIEPKEAMKFMLGRLKPVEYLEINRQSVDEKMENFLIDMQNSFDLSVEMDPYLDNLVESKLVNAINDIAQGRIKAALSLECIKEQCGLEELQGVINRLLDLRTSWKQIFGIFIKCCYMRNDEKIRKNIVKKIYEIKDKECEAIDFLERCYNGTAKGAVESVLQKELGEKYDCNEKIDFKIINIDKYFNNTGCFCKVTSKEIAEMSNHNRYLLSKGYEGREFKNSCIPEAVNDNIICEGQLINIKTEICQNSHLMLLMCSEFTNCEVEIKLIFEDGDSEKIRIGVTSWLYPEPEYNDFIAINGTPVQIETGEKPNAYCYKFPGHIYGSMYKIDKTNAKLTGILLPDSLNVHIFGITIADKK</sequence>
<keyword evidence="3" id="KW-1185">Reference proteome</keyword>
<dbReference type="InterPro" id="IPR026935">
    <property type="entry name" value="BtrH_N"/>
</dbReference>
<evidence type="ECO:0000313" key="3">
    <source>
        <dbReference type="Proteomes" id="UP000075531"/>
    </source>
</evidence>
<comment type="caution">
    <text evidence="2">The sequence shown here is derived from an EMBL/GenBank/DDBJ whole genome shotgun (WGS) entry which is preliminary data.</text>
</comment>
<dbReference type="AlphaFoldDB" id="A0A151B262"/>
<dbReference type="OrthoDB" id="2630463at2"/>